<gene>
    <name evidence="8" type="ORF">CKY39_10905</name>
</gene>
<dbReference type="Pfam" id="PF07992">
    <property type="entry name" value="Pyr_redox_2"/>
    <property type="match status" value="1"/>
</dbReference>
<evidence type="ECO:0000256" key="2">
    <source>
        <dbReference type="ARBA" id="ARBA00006442"/>
    </source>
</evidence>
<dbReference type="GO" id="GO:0016491">
    <property type="term" value="F:oxidoreductase activity"/>
    <property type="evidence" value="ECO:0007669"/>
    <property type="project" value="InterPro"/>
</dbReference>
<proteinExistence type="inferred from homology"/>
<feature type="domain" description="2Fe-2S ferredoxin-type" evidence="7">
    <location>
        <begin position="407"/>
        <end position="502"/>
    </location>
</feature>
<dbReference type="PANTHER" id="PTHR43429">
    <property type="entry name" value="PYRIDINE NUCLEOTIDE-DISULFIDE OXIDOREDUCTASE DOMAIN-CONTAINING"/>
    <property type="match status" value="1"/>
</dbReference>
<dbReference type="InterPro" id="IPR041575">
    <property type="entry name" value="Rubredoxin_C"/>
</dbReference>
<evidence type="ECO:0000313" key="8">
    <source>
        <dbReference type="EMBL" id="ATA53667.1"/>
    </source>
</evidence>
<dbReference type="InterPro" id="IPR016156">
    <property type="entry name" value="FAD/NAD-linked_Rdtase_dimer_sf"/>
</dbReference>
<dbReference type="KEGG" id="vbo:CKY39_10905"/>
<dbReference type="SUPFAM" id="SSF54292">
    <property type="entry name" value="2Fe-2S ferredoxin-like"/>
    <property type="match status" value="1"/>
</dbReference>
<evidence type="ECO:0000256" key="1">
    <source>
        <dbReference type="ARBA" id="ARBA00001974"/>
    </source>
</evidence>
<dbReference type="InterPro" id="IPR036188">
    <property type="entry name" value="FAD/NAD-bd_sf"/>
</dbReference>
<accession>A0A250DH02</accession>
<dbReference type="InterPro" id="IPR036010">
    <property type="entry name" value="2Fe-2S_ferredoxin-like_sf"/>
</dbReference>
<feature type="transmembrane region" description="Helical" evidence="6">
    <location>
        <begin position="116"/>
        <end position="136"/>
    </location>
</feature>
<protein>
    <recommendedName>
        <fullName evidence="7">2Fe-2S ferredoxin-type domain-containing protein</fullName>
    </recommendedName>
</protein>
<evidence type="ECO:0000259" key="7">
    <source>
        <dbReference type="PROSITE" id="PS51085"/>
    </source>
</evidence>
<evidence type="ECO:0000256" key="6">
    <source>
        <dbReference type="SAM" id="Phobius"/>
    </source>
</evidence>
<feature type="transmembrane region" description="Helical" evidence="6">
    <location>
        <begin position="50"/>
        <end position="71"/>
    </location>
</feature>
<dbReference type="Proteomes" id="UP000217154">
    <property type="component" value="Chromosome"/>
</dbReference>
<dbReference type="Gene3D" id="3.10.20.30">
    <property type="match status" value="1"/>
</dbReference>
<keyword evidence="6" id="KW-1133">Transmembrane helix</keyword>
<feature type="compositionally biased region" description="Low complexity" evidence="5">
    <location>
        <begin position="384"/>
        <end position="406"/>
    </location>
</feature>
<dbReference type="AlphaFoldDB" id="A0A250DH02"/>
<dbReference type="PRINTS" id="PR00368">
    <property type="entry name" value="FADPNR"/>
</dbReference>
<name>A0A250DH02_9BURK</name>
<comment type="similarity">
    <text evidence="2">Belongs to the FAD-dependent oxidoreductase family.</text>
</comment>
<evidence type="ECO:0000256" key="4">
    <source>
        <dbReference type="ARBA" id="ARBA00022827"/>
    </source>
</evidence>
<dbReference type="PROSITE" id="PS51085">
    <property type="entry name" value="2FE2S_FER_2"/>
    <property type="match status" value="1"/>
</dbReference>
<reference evidence="8 9" key="1">
    <citation type="submission" date="2017-09" db="EMBL/GenBank/DDBJ databases">
        <title>The diverse metabolic capabilities of V. boronicumulans make it an excellent choice for continued studies on novel biodegradation.</title>
        <authorList>
            <person name="Sun S."/>
        </authorList>
    </citation>
    <scope>NUCLEOTIDE SEQUENCE [LARGE SCALE GENOMIC DNA]</scope>
    <source>
        <strain evidence="8 9">J1</strain>
    </source>
</reference>
<dbReference type="Pfam" id="PF18267">
    <property type="entry name" value="Rubredoxin_C"/>
    <property type="match status" value="1"/>
</dbReference>
<dbReference type="InterPro" id="IPR023753">
    <property type="entry name" value="FAD/NAD-binding_dom"/>
</dbReference>
<evidence type="ECO:0000256" key="3">
    <source>
        <dbReference type="ARBA" id="ARBA00022630"/>
    </source>
</evidence>
<dbReference type="EMBL" id="CP023284">
    <property type="protein sequence ID" value="ATA53667.1"/>
    <property type="molecule type" value="Genomic_DNA"/>
</dbReference>
<dbReference type="InterPro" id="IPR001041">
    <property type="entry name" value="2Fe-2S_ferredoxin-type"/>
</dbReference>
<dbReference type="Pfam" id="PF00111">
    <property type="entry name" value="Fer2"/>
    <property type="match status" value="1"/>
</dbReference>
<feature type="transmembrane region" description="Helical" evidence="6">
    <location>
        <begin position="258"/>
        <end position="278"/>
    </location>
</feature>
<dbReference type="Gene3D" id="3.30.390.30">
    <property type="match status" value="1"/>
</dbReference>
<keyword evidence="4" id="KW-0274">FAD</keyword>
<feature type="transmembrane region" description="Helical" evidence="6">
    <location>
        <begin position="228"/>
        <end position="246"/>
    </location>
</feature>
<feature type="transmembrane region" description="Helical" evidence="6">
    <location>
        <begin position="142"/>
        <end position="162"/>
    </location>
</feature>
<keyword evidence="3" id="KW-0285">Flavoprotein</keyword>
<dbReference type="PANTHER" id="PTHR43429:SF3">
    <property type="entry name" value="NITRITE REDUCTASE [NAD(P)H]"/>
    <property type="match status" value="1"/>
</dbReference>
<dbReference type="InterPro" id="IPR012675">
    <property type="entry name" value="Beta-grasp_dom_sf"/>
</dbReference>
<dbReference type="CDD" id="cd00207">
    <property type="entry name" value="fer2"/>
    <property type="match status" value="1"/>
</dbReference>
<keyword evidence="6" id="KW-0472">Membrane</keyword>
<feature type="transmembrane region" description="Helical" evidence="6">
    <location>
        <begin position="77"/>
        <end position="95"/>
    </location>
</feature>
<comment type="cofactor">
    <cofactor evidence="1">
        <name>FAD</name>
        <dbReference type="ChEBI" id="CHEBI:57692"/>
    </cofactor>
</comment>
<dbReference type="Gene3D" id="3.50.50.60">
    <property type="entry name" value="FAD/NAD(P)-binding domain"/>
    <property type="match status" value="2"/>
</dbReference>
<sequence length="929" mass="98916">MNGDTFSRRYHRTMFKPSPALVFANFMQLPTIVPKAVWRALRVVSIASALALAVMLALRPAIAMPLFWGLIVPSLPLVFMLAPGLWRNVCPLAAINQIPRRLGITRALTSRRLSQGAAFPIGIGLLICAVVARKLLFNGNGMATAGLLAAAMGAALIGGLLFKGKSGWCSSICPLLPVQRLYGQTPFIRIANTHCEPCVGCAKNCYDLNPGAAYLADQYDPNPAYRNFRSFFAGVFPGLILGYYLVPSPAEIGPVSTVMQMLVYMAASLTLFNLIELLGSKTRNLSPVLFAAAAFSLYYWFTAPLVVSTLSSLSGMAIAPEVVATLRGLTIIASLTWIARSLHVERLFLRRELRKGVRDGSRLAPIVIETMRLHRGPNDAARKAPVAAPPENEAAAAAPADASPQPAELCIDPTGMKTPIRKGQTLLEALEDCGAPINAGCRSGVCGADPIAVVAGGERLAPIGSDERATLARLGCADGTRLACMARIRNAGPIRIDLKREATPAARETRKPEVVPFDASIRRVVIVGNGVAGLTAADHVRRRHPDCEIHLIGRENHNAYNRMAIAKLISMPTGVQGLHLLPEQWYAEHRVTAWLNTHVSGVDTQRRELTLATRETLGYDRLILCSGSSAWVPPLDGYGIEGSFVLRDADDAMAIRDYMQRFHGTCAVVLGAGLLGLEAAQALAQLGAQVQVLSNSGQILDRQIDTPASALLEAHLATQGIHVMTGADAARLEPGSEGRVARLVLKDGRQLPADVVVVCTGVRANVDIAQSAGLALGRGIVVDAQMRTSAPHVYAAGDVAEFEGHSIPLWAVAAEQGEIAAVNALGGKRVYRGHVPVTALKVSGIDVRSAGSVHAARPGEFELTQSEPAQGIYRKLVVAEGRLVGAVLVGSPDEADEVIPAVREHAPVSTMTALLERGDWQQHSVALAA</sequence>
<dbReference type="PRINTS" id="PR00411">
    <property type="entry name" value="PNDRDTASEI"/>
</dbReference>
<organism evidence="8 9">
    <name type="scientific">Variovorax boronicumulans</name>
    <dbReference type="NCBI Taxonomy" id="436515"/>
    <lineage>
        <taxon>Bacteria</taxon>
        <taxon>Pseudomonadati</taxon>
        <taxon>Pseudomonadota</taxon>
        <taxon>Betaproteobacteria</taxon>
        <taxon>Burkholderiales</taxon>
        <taxon>Comamonadaceae</taxon>
        <taxon>Variovorax</taxon>
    </lineage>
</organism>
<dbReference type="SUPFAM" id="SSF51905">
    <property type="entry name" value="FAD/NAD(P)-binding domain"/>
    <property type="match status" value="1"/>
</dbReference>
<keyword evidence="6" id="KW-0812">Transmembrane</keyword>
<feature type="transmembrane region" description="Helical" evidence="6">
    <location>
        <begin position="285"/>
        <end position="302"/>
    </location>
</feature>
<feature type="region of interest" description="Disordered" evidence="5">
    <location>
        <begin position="378"/>
        <end position="406"/>
    </location>
</feature>
<dbReference type="GO" id="GO:0051536">
    <property type="term" value="F:iron-sulfur cluster binding"/>
    <property type="evidence" value="ECO:0007669"/>
    <property type="project" value="InterPro"/>
</dbReference>
<evidence type="ECO:0000256" key="5">
    <source>
        <dbReference type="SAM" id="MobiDB-lite"/>
    </source>
</evidence>
<evidence type="ECO:0000313" key="9">
    <source>
        <dbReference type="Proteomes" id="UP000217154"/>
    </source>
</evidence>
<dbReference type="InterPro" id="IPR050260">
    <property type="entry name" value="FAD-bd_OxRdtase"/>
</dbReference>